<comment type="subcellular location">
    <subcellularLocation>
        <location evidence="1">Periplasm</location>
    </subcellularLocation>
</comment>
<evidence type="ECO:0008006" key="7">
    <source>
        <dbReference type="Google" id="ProtNLM"/>
    </source>
</evidence>
<accession>A0ABM7WXC3</accession>
<proteinExistence type="inferred from homology"/>
<name>A0ABM7WXC3_9BACT</name>
<protein>
    <recommendedName>
        <fullName evidence="7">Sugar ABC transporter substrate-binding protein</fullName>
    </recommendedName>
</protein>
<keyword evidence="6" id="KW-1185">Reference proteome</keyword>
<dbReference type="PROSITE" id="PS51318">
    <property type="entry name" value="TAT"/>
    <property type="match status" value="1"/>
</dbReference>
<evidence type="ECO:0000256" key="2">
    <source>
        <dbReference type="ARBA" id="ARBA00008520"/>
    </source>
</evidence>
<evidence type="ECO:0000256" key="4">
    <source>
        <dbReference type="ARBA" id="ARBA00022729"/>
    </source>
</evidence>
<dbReference type="InterPro" id="IPR006311">
    <property type="entry name" value="TAT_signal"/>
</dbReference>
<keyword evidence="4" id="KW-0732">Signal</keyword>
<evidence type="ECO:0000313" key="6">
    <source>
        <dbReference type="Proteomes" id="UP001162891"/>
    </source>
</evidence>
<dbReference type="PANTHER" id="PTHR43649:SF34">
    <property type="entry name" value="ABC TRANSPORTER PERIPLASMIC-BINDING PROTEIN YCJN-RELATED"/>
    <property type="match status" value="1"/>
</dbReference>
<dbReference type="Pfam" id="PF01547">
    <property type="entry name" value="SBP_bac_1"/>
    <property type="match status" value="1"/>
</dbReference>
<evidence type="ECO:0000313" key="5">
    <source>
        <dbReference type="EMBL" id="BDG04123.1"/>
    </source>
</evidence>
<reference evidence="6" key="1">
    <citation type="journal article" date="2022" name="Int. J. Syst. Evol. Microbiol.">
        <title>Anaeromyxobacter oryzae sp. nov., Anaeromyxobacter diazotrophicus sp. nov. and Anaeromyxobacter paludicola sp. nov., isolated from paddy soils.</title>
        <authorList>
            <person name="Itoh H."/>
            <person name="Xu Z."/>
            <person name="Mise K."/>
            <person name="Masuda Y."/>
            <person name="Ushijima N."/>
            <person name="Hayakawa C."/>
            <person name="Shiratori Y."/>
            <person name="Senoo K."/>
        </authorList>
    </citation>
    <scope>NUCLEOTIDE SEQUENCE [LARGE SCALE GENOMIC DNA]</scope>
    <source>
        <strain evidence="6">Red232</strain>
    </source>
</reference>
<dbReference type="Gene3D" id="3.40.190.10">
    <property type="entry name" value="Periplasmic binding protein-like II"/>
    <property type="match status" value="1"/>
</dbReference>
<evidence type="ECO:0000256" key="1">
    <source>
        <dbReference type="ARBA" id="ARBA00004418"/>
    </source>
</evidence>
<dbReference type="EMBL" id="AP025591">
    <property type="protein sequence ID" value="BDG04123.1"/>
    <property type="molecule type" value="Genomic_DNA"/>
</dbReference>
<gene>
    <name evidence="5" type="ORF">AMOR_31190</name>
</gene>
<dbReference type="InterPro" id="IPR050490">
    <property type="entry name" value="Bact_solute-bd_prot1"/>
</dbReference>
<evidence type="ECO:0000256" key="3">
    <source>
        <dbReference type="ARBA" id="ARBA00022448"/>
    </source>
</evidence>
<dbReference type="PANTHER" id="PTHR43649">
    <property type="entry name" value="ARABINOSE-BINDING PROTEIN-RELATED"/>
    <property type="match status" value="1"/>
</dbReference>
<dbReference type="Proteomes" id="UP001162891">
    <property type="component" value="Chromosome"/>
</dbReference>
<dbReference type="RefSeq" id="WP_248352495.1">
    <property type="nucleotide sequence ID" value="NZ_AP025591.1"/>
</dbReference>
<keyword evidence="3" id="KW-0813">Transport</keyword>
<dbReference type="InterPro" id="IPR006059">
    <property type="entry name" value="SBP"/>
</dbReference>
<sequence length="446" mass="49941">MANRKRGFTRRQFVKAAGIGALAAAGSAAGLAPGRARAQEKTLKIIQWSHFVPAYDKWFDGVFCKQWGEKHGTRVVVDHISIGEINARAAAEVSARRGHDLFMFLSPPAAYEQQTIDHTEIYQQVEKRWGKPIDLGHKSTFNPRTKKYFAFSDSYVPDPGNYRQDLWSQVGFPKGPDTWDDLRKGAKAIKDKFGNPCGIGLSQELDTNMAMRALLWSFGGAEQDENGRVVINSPHTIEALKFMRALQKESQTNEVFTWDPSSNNRGILAGKLSYVANAISVTRTAEKDNPEMSQKIQIVPAPKGPVRRIAAEHVMDCYVVWKFAENVEGAKQFLVDYMDAFGDAFKASEFYNFPCFPKTVPNLKEQIANDPKAKPPDKYKVLGDVLDWATNVGYPGYASAAIDEVFNTFVLPTMFAKVARDELKPEDAARAAEKEIKRIFEKWSKA</sequence>
<dbReference type="SUPFAM" id="SSF53850">
    <property type="entry name" value="Periplasmic binding protein-like II"/>
    <property type="match status" value="1"/>
</dbReference>
<organism evidence="5 6">
    <name type="scientific">Anaeromyxobacter oryzae</name>
    <dbReference type="NCBI Taxonomy" id="2918170"/>
    <lineage>
        <taxon>Bacteria</taxon>
        <taxon>Pseudomonadati</taxon>
        <taxon>Myxococcota</taxon>
        <taxon>Myxococcia</taxon>
        <taxon>Myxococcales</taxon>
        <taxon>Cystobacterineae</taxon>
        <taxon>Anaeromyxobacteraceae</taxon>
        <taxon>Anaeromyxobacter</taxon>
    </lineage>
</organism>
<comment type="similarity">
    <text evidence="2">Belongs to the bacterial solute-binding protein 1 family.</text>
</comment>